<dbReference type="InterPro" id="IPR011990">
    <property type="entry name" value="TPR-like_helical_dom_sf"/>
</dbReference>
<dbReference type="GO" id="GO:0005886">
    <property type="term" value="C:plasma membrane"/>
    <property type="evidence" value="ECO:0007669"/>
    <property type="project" value="UniProtKB-SubCell"/>
</dbReference>
<evidence type="ECO:0000256" key="5">
    <source>
        <dbReference type="ARBA" id="ARBA00023136"/>
    </source>
</evidence>
<dbReference type="AlphaFoldDB" id="A0AB33Z4X9"/>
<dbReference type="Gene3D" id="1.25.40.10">
    <property type="entry name" value="Tetratricopeptide repeat domain"/>
    <property type="match status" value="1"/>
</dbReference>
<evidence type="ECO:0000313" key="11">
    <source>
        <dbReference type="EMBL" id="EPD14209.1"/>
    </source>
</evidence>
<protein>
    <recommendedName>
        <fullName evidence="8">Ancillary SecYEG translocon subunit</fullName>
    </recommendedName>
</protein>
<comment type="caution">
    <text evidence="11">The sequence shown here is derived from an EMBL/GenBank/DDBJ whole genome shotgun (WGS) entry which is preliminary data.</text>
</comment>
<evidence type="ECO:0000256" key="8">
    <source>
        <dbReference type="ARBA" id="ARBA00024235"/>
    </source>
</evidence>
<evidence type="ECO:0000256" key="3">
    <source>
        <dbReference type="ARBA" id="ARBA00022692"/>
    </source>
</evidence>
<keyword evidence="4 9" id="KW-1133">Transmembrane helix</keyword>
<dbReference type="Proteomes" id="UP000015462">
    <property type="component" value="Unassembled WGS sequence"/>
</dbReference>
<dbReference type="GO" id="GO:0044877">
    <property type="term" value="F:protein-containing complex binding"/>
    <property type="evidence" value="ECO:0007669"/>
    <property type="project" value="InterPro"/>
</dbReference>
<accession>A0AB33Z4X9</accession>
<name>A0AB33Z4X9_9GAMM</name>
<dbReference type="InterPro" id="IPR018704">
    <property type="entry name" value="SecYEG/CpoB_TPR"/>
</dbReference>
<feature type="domain" description="Ancillary SecYEG translocon subunit/Cell division coordinator CpoB TPR" evidence="10">
    <location>
        <begin position="15"/>
        <end position="212"/>
    </location>
</feature>
<keyword evidence="2" id="KW-1003">Cell membrane</keyword>
<dbReference type="PIRSF" id="PIRSF006170">
    <property type="entry name" value="YfgM"/>
    <property type="match status" value="1"/>
</dbReference>
<keyword evidence="12" id="KW-1185">Reference proteome</keyword>
<gene>
    <name evidence="11" type="ORF">L196_01890</name>
</gene>
<dbReference type="InterPro" id="IPR026039">
    <property type="entry name" value="YfgM"/>
</dbReference>
<keyword evidence="6" id="KW-0143">Chaperone</keyword>
<sequence length="228" mass="24972">MDTYQTEEEQVERIKKWWADNSRSLIAGVVLGLIGLFGWQSWQGQQKNHALEASDAYQQLAQSMESSTFEAAIVLAEEIDKTYSDTPYAALAGLQKAKAQLETGDRKGAVESLEKVADLDGNKALQHIARIRAFRIRLADGDANGVVSDLESVISGENGINPGQFIGQYEALKGDAYRQLGNVEKARSGYMAALRDATLDSQLIQLKLDDLGPPTIVDGTEIVQEIEK</sequence>
<dbReference type="EMBL" id="ASHL01000001">
    <property type="protein sequence ID" value="EPD14209.1"/>
    <property type="molecule type" value="Genomic_DNA"/>
</dbReference>
<evidence type="ECO:0000256" key="4">
    <source>
        <dbReference type="ARBA" id="ARBA00022989"/>
    </source>
</evidence>
<evidence type="ECO:0000259" key="10">
    <source>
        <dbReference type="Pfam" id="PF09976"/>
    </source>
</evidence>
<evidence type="ECO:0000256" key="2">
    <source>
        <dbReference type="ARBA" id="ARBA00022475"/>
    </source>
</evidence>
<comment type="subcellular location">
    <subcellularLocation>
        <location evidence="1">Cell membrane</location>
        <topology evidence="1">Single-pass type II membrane protein</topology>
    </subcellularLocation>
</comment>
<dbReference type="Pfam" id="PF09976">
    <property type="entry name" value="TPR_21"/>
    <property type="match status" value="1"/>
</dbReference>
<evidence type="ECO:0000256" key="6">
    <source>
        <dbReference type="ARBA" id="ARBA00023186"/>
    </source>
</evidence>
<dbReference type="SUPFAM" id="SSF48452">
    <property type="entry name" value="TPR-like"/>
    <property type="match status" value="1"/>
</dbReference>
<evidence type="ECO:0000256" key="7">
    <source>
        <dbReference type="ARBA" id="ARBA00024197"/>
    </source>
</evidence>
<evidence type="ECO:0000313" key="12">
    <source>
        <dbReference type="Proteomes" id="UP000015462"/>
    </source>
</evidence>
<dbReference type="PANTHER" id="PTHR38035">
    <property type="entry name" value="UPF0070 PROTEIN YFGM"/>
    <property type="match status" value="1"/>
</dbReference>
<reference evidence="11 12" key="1">
    <citation type="journal article" date="2013" name="Genome Announc.">
        <title>Genome Sequence of the Pyrene- and Fluoranthene-Degrading Bacterium Cycloclasticus sp. Strain PY97M.</title>
        <authorList>
            <person name="Cui Z."/>
            <person name="Xu G."/>
            <person name="Li Q."/>
            <person name="Gao W."/>
            <person name="Zheng L."/>
        </authorList>
    </citation>
    <scope>NUCLEOTIDE SEQUENCE [LARGE SCALE GENOMIC DNA]</scope>
    <source>
        <strain evidence="11 12">PY97M</strain>
    </source>
</reference>
<keyword evidence="5 9" id="KW-0472">Membrane</keyword>
<proteinExistence type="inferred from homology"/>
<evidence type="ECO:0000256" key="9">
    <source>
        <dbReference type="SAM" id="Phobius"/>
    </source>
</evidence>
<organism evidence="11 12">
    <name type="scientific">Cycloclasticus pugetii</name>
    <dbReference type="NCBI Taxonomy" id="34068"/>
    <lineage>
        <taxon>Bacteria</taxon>
        <taxon>Pseudomonadati</taxon>
        <taxon>Pseudomonadota</taxon>
        <taxon>Gammaproteobacteria</taxon>
        <taxon>Thiotrichales</taxon>
        <taxon>Piscirickettsiaceae</taxon>
        <taxon>Cycloclasticus</taxon>
    </lineage>
</organism>
<comment type="similarity">
    <text evidence="7">Belongs to the YfgM family.</text>
</comment>
<feature type="transmembrane region" description="Helical" evidence="9">
    <location>
        <begin position="25"/>
        <end position="42"/>
    </location>
</feature>
<dbReference type="PANTHER" id="PTHR38035:SF1">
    <property type="entry name" value="ANCILLARY SECYEG TRANSLOCON SUBUNIT"/>
    <property type="match status" value="1"/>
</dbReference>
<keyword evidence="3 9" id="KW-0812">Transmembrane</keyword>
<evidence type="ECO:0000256" key="1">
    <source>
        <dbReference type="ARBA" id="ARBA00004401"/>
    </source>
</evidence>